<name>A0A367K0D0_RHIAZ</name>
<sequence>MKKDSAAYGQVDEYDNPLSSCNDNQQHIVDTTINLTEEDFDILSMKLSLQPGSDQSIKNIIITAAISNGITGDAYYIGTNEQHASRRADMIYLPLKKFACDLAPVIVEI</sequence>
<evidence type="ECO:0000313" key="2">
    <source>
        <dbReference type="EMBL" id="RCH95646.1"/>
    </source>
</evidence>
<feature type="region of interest" description="Disordered" evidence="1">
    <location>
        <begin position="1"/>
        <end position="23"/>
    </location>
</feature>
<dbReference type="EMBL" id="PJQL01000446">
    <property type="protein sequence ID" value="RCH95646.1"/>
    <property type="molecule type" value="Genomic_DNA"/>
</dbReference>
<keyword evidence="3" id="KW-1185">Reference proteome</keyword>
<dbReference type="Proteomes" id="UP000252139">
    <property type="component" value="Unassembled WGS sequence"/>
</dbReference>
<comment type="caution">
    <text evidence="2">The sequence shown here is derived from an EMBL/GenBank/DDBJ whole genome shotgun (WGS) entry which is preliminary data.</text>
</comment>
<evidence type="ECO:0000313" key="3">
    <source>
        <dbReference type="Proteomes" id="UP000252139"/>
    </source>
</evidence>
<proteinExistence type="predicted"/>
<protein>
    <submittedName>
        <fullName evidence="2">Uncharacterized protein</fullName>
    </submittedName>
</protein>
<reference evidence="2 3" key="1">
    <citation type="journal article" date="2018" name="G3 (Bethesda)">
        <title>Phylogenetic and Phylogenomic Definition of Rhizopus Species.</title>
        <authorList>
            <person name="Gryganskyi A.P."/>
            <person name="Golan J."/>
            <person name="Dolatabadi S."/>
            <person name="Mondo S."/>
            <person name="Robb S."/>
            <person name="Idnurm A."/>
            <person name="Muszewska A."/>
            <person name="Steczkiewicz K."/>
            <person name="Masonjones S."/>
            <person name="Liao H.L."/>
            <person name="Gajdeczka M.T."/>
            <person name="Anike F."/>
            <person name="Vuek A."/>
            <person name="Anishchenko I.M."/>
            <person name="Voigt K."/>
            <person name="de Hoog G.S."/>
            <person name="Smith M.E."/>
            <person name="Heitman J."/>
            <person name="Vilgalys R."/>
            <person name="Stajich J.E."/>
        </authorList>
    </citation>
    <scope>NUCLEOTIDE SEQUENCE [LARGE SCALE GENOMIC DNA]</scope>
    <source>
        <strain evidence="2 3">CBS 357.93</strain>
    </source>
</reference>
<organism evidence="2 3">
    <name type="scientific">Rhizopus azygosporus</name>
    <name type="common">Rhizopus microsporus var. azygosporus</name>
    <dbReference type="NCBI Taxonomy" id="86630"/>
    <lineage>
        <taxon>Eukaryota</taxon>
        <taxon>Fungi</taxon>
        <taxon>Fungi incertae sedis</taxon>
        <taxon>Mucoromycota</taxon>
        <taxon>Mucoromycotina</taxon>
        <taxon>Mucoromycetes</taxon>
        <taxon>Mucorales</taxon>
        <taxon>Mucorineae</taxon>
        <taxon>Rhizopodaceae</taxon>
        <taxon>Rhizopus</taxon>
    </lineage>
</organism>
<accession>A0A367K0D0</accession>
<evidence type="ECO:0000256" key="1">
    <source>
        <dbReference type="SAM" id="MobiDB-lite"/>
    </source>
</evidence>
<dbReference type="AlphaFoldDB" id="A0A367K0D0"/>
<gene>
    <name evidence="2" type="ORF">CU097_012721</name>
</gene>